<evidence type="ECO:0000313" key="9">
    <source>
        <dbReference type="EMBL" id="RWS26640.1"/>
    </source>
</evidence>
<feature type="transmembrane region" description="Helical" evidence="6">
    <location>
        <begin position="141"/>
        <end position="161"/>
    </location>
</feature>
<protein>
    <recommendedName>
        <fullName evidence="6">Protein YIPF</fullName>
    </recommendedName>
</protein>
<evidence type="ECO:0000259" key="8">
    <source>
        <dbReference type="Pfam" id="PF04893"/>
    </source>
</evidence>
<feature type="compositionally biased region" description="Polar residues" evidence="7">
    <location>
        <begin position="47"/>
        <end position="63"/>
    </location>
</feature>
<comment type="subcellular location">
    <subcellularLocation>
        <location evidence="6">Golgi apparatus membrane</location>
        <topology evidence="6">Multi-pass membrane protein</topology>
    </subcellularLocation>
    <subcellularLocation>
        <location evidence="1">Membrane</location>
        <topology evidence="1">Multi-pass membrane protein</topology>
    </subcellularLocation>
</comment>
<feature type="region of interest" description="Disordered" evidence="7">
    <location>
        <begin position="47"/>
        <end position="82"/>
    </location>
</feature>
<feature type="transmembrane region" description="Helical" evidence="6">
    <location>
        <begin position="278"/>
        <end position="299"/>
    </location>
</feature>
<evidence type="ECO:0000256" key="7">
    <source>
        <dbReference type="SAM" id="MobiDB-lite"/>
    </source>
</evidence>
<comment type="similarity">
    <text evidence="2 6">Belongs to the YIP1 family.</text>
</comment>
<evidence type="ECO:0000256" key="6">
    <source>
        <dbReference type="RuleBase" id="RU361264"/>
    </source>
</evidence>
<dbReference type="STRING" id="299467.A0A443SGJ5"/>
<dbReference type="Pfam" id="PF04893">
    <property type="entry name" value="Yip1"/>
    <property type="match status" value="1"/>
</dbReference>
<keyword evidence="10" id="KW-1185">Reference proteome</keyword>
<feature type="transmembrane region" description="Helical" evidence="6">
    <location>
        <begin position="242"/>
        <end position="266"/>
    </location>
</feature>
<keyword evidence="3 6" id="KW-0812">Transmembrane</keyword>
<dbReference type="PANTHER" id="PTHR12822:SF2">
    <property type="entry name" value="PROTEIN YIPF"/>
    <property type="match status" value="1"/>
</dbReference>
<dbReference type="GO" id="GO:0031267">
    <property type="term" value="F:small GTPase binding"/>
    <property type="evidence" value="ECO:0007669"/>
    <property type="project" value="InterPro"/>
</dbReference>
<dbReference type="AlphaFoldDB" id="A0A443SGJ5"/>
<feature type="domain" description="Yip1" evidence="8">
    <location>
        <begin position="130"/>
        <end position="292"/>
    </location>
</feature>
<dbReference type="GO" id="GO:0000139">
    <property type="term" value="C:Golgi membrane"/>
    <property type="evidence" value="ECO:0007669"/>
    <property type="project" value="UniProtKB-SubCell"/>
</dbReference>
<proteinExistence type="inferred from homology"/>
<dbReference type="VEuPathDB" id="VectorBase:LDEU005399"/>
<reference evidence="9 10" key="1">
    <citation type="journal article" date="2018" name="Gigascience">
        <title>Genomes of trombidid mites reveal novel predicted allergens and laterally-transferred genes associated with secondary metabolism.</title>
        <authorList>
            <person name="Dong X."/>
            <person name="Chaisiri K."/>
            <person name="Xia D."/>
            <person name="Armstrong S.D."/>
            <person name="Fang Y."/>
            <person name="Donnelly M.J."/>
            <person name="Kadowaki T."/>
            <person name="McGarry J.W."/>
            <person name="Darby A.C."/>
            <person name="Makepeace B.L."/>
        </authorList>
    </citation>
    <scope>NUCLEOTIDE SEQUENCE [LARGE SCALE GENOMIC DNA]</scope>
    <source>
        <strain evidence="9">UoL-UT</strain>
    </source>
</reference>
<accession>A0A443SGJ5</accession>
<dbReference type="Proteomes" id="UP000288716">
    <property type="component" value="Unassembled WGS sequence"/>
</dbReference>
<evidence type="ECO:0000256" key="5">
    <source>
        <dbReference type="ARBA" id="ARBA00023136"/>
    </source>
</evidence>
<comment type="caution">
    <text evidence="9">The sequence shown here is derived from an EMBL/GenBank/DDBJ whole genome shotgun (WGS) entry which is preliminary data.</text>
</comment>
<evidence type="ECO:0000256" key="2">
    <source>
        <dbReference type="ARBA" id="ARBA00010596"/>
    </source>
</evidence>
<evidence type="ECO:0000313" key="10">
    <source>
        <dbReference type="Proteomes" id="UP000288716"/>
    </source>
</evidence>
<evidence type="ECO:0000256" key="4">
    <source>
        <dbReference type="ARBA" id="ARBA00022989"/>
    </source>
</evidence>
<keyword evidence="5 6" id="KW-0472">Membrane</keyword>
<dbReference type="PANTHER" id="PTHR12822">
    <property type="entry name" value="PROTEIN YIPF"/>
    <property type="match status" value="1"/>
</dbReference>
<evidence type="ECO:0000256" key="1">
    <source>
        <dbReference type="ARBA" id="ARBA00004141"/>
    </source>
</evidence>
<dbReference type="InterPro" id="IPR006977">
    <property type="entry name" value="Yip1_dom"/>
</dbReference>
<organism evidence="9 10">
    <name type="scientific">Leptotrombidium deliense</name>
    <dbReference type="NCBI Taxonomy" id="299467"/>
    <lineage>
        <taxon>Eukaryota</taxon>
        <taxon>Metazoa</taxon>
        <taxon>Ecdysozoa</taxon>
        <taxon>Arthropoda</taxon>
        <taxon>Chelicerata</taxon>
        <taxon>Arachnida</taxon>
        <taxon>Acari</taxon>
        <taxon>Acariformes</taxon>
        <taxon>Trombidiformes</taxon>
        <taxon>Prostigmata</taxon>
        <taxon>Anystina</taxon>
        <taxon>Parasitengona</taxon>
        <taxon>Trombiculoidea</taxon>
        <taxon>Trombiculidae</taxon>
        <taxon>Leptotrombidium</taxon>
    </lineage>
</organism>
<feature type="transmembrane region" description="Helical" evidence="6">
    <location>
        <begin position="181"/>
        <end position="205"/>
    </location>
</feature>
<dbReference type="GO" id="GO:0016192">
    <property type="term" value="P:vesicle-mediated transport"/>
    <property type="evidence" value="ECO:0007669"/>
    <property type="project" value="InterPro"/>
</dbReference>
<feature type="transmembrane region" description="Helical" evidence="6">
    <location>
        <begin position="217"/>
        <end position="236"/>
    </location>
</feature>
<name>A0A443SGJ5_9ACAR</name>
<evidence type="ECO:0000256" key="3">
    <source>
        <dbReference type="ARBA" id="ARBA00022692"/>
    </source>
</evidence>
<keyword evidence="4 6" id="KW-1133">Transmembrane helix</keyword>
<dbReference type="InterPro" id="IPR039765">
    <property type="entry name" value="Yip5/YIPF1/YIPF2"/>
</dbReference>
<sequence length="300" mass="33640">MKNKDDSAILEIENPTSVDVGSVESLESVGSASQLLQFQDFPRNVDSNVISPQTKQSSASYTMSNDDSASNDDEESDVLLGTSGASNKPQVHAFWELSYFAQYFDVTTSQVLSRIMYSVLPNRSKPNGNYIERHIQSNADFYGPFWINVTLIFTIAIFGNISNYIRHEGSEQSWHYDFHKLGLAASTVFTYTIVVPLILWFFFWFRGCALTYTLFEMICAYGYSISIYIPIAILWISNISLIQYASVIIGALLSGSVLTLSFAPVVHSDPSKTFKTSYVVLLLIVTLHALLAFAFLVYFF</sequence>
<dbReference type="EMBL" id="NCKV01002596">
    <property type="protein sequence ID" value="RWS26640.1"/>
    <property type="molecule type" value="Genomic_DNA"/>
</dbReference>
<dbReference type="OrthoDB" id="10256463at2759"/>
<gene>
    <name evidence="9" type="ORF">B4U80_02894</name>
</gene>